<keyword evidence="12 18" id="KW-0067">ATP-binding</keyword>
<feature type="compositionally biased region" description="Low complexity" evidence="19">
    <location>
        <begin position="8"/>
        <end position="30"/>
    </location>
</feature>
<keyword evidence="14" id="KW-0142">cGMP-binding</keyword>
<dbReference type="EC" id="2.7.11.12" evidence="3"/>
<dbReference type="PROSITE" id="PS51285">
    <property type="entry name" value="AGC_KINASE_CTER"/>
    <property type="match status" value="1"/>
</dbReference>
<evidence type="ECO:0000256" key="1">
    <source>
        <dbReference type="ARBA" id="ARBA00001946"/>
    </source>
</evidence>
<feature type="domain" description="Cyclic nucleotide-binding" evidence="21">
    <location>
        <begin position="202"/>
        <end position="287"/>
    </location>
</feature>
<dbReference type="SMART" id="SM00220">
    <property type="entry name" value="S_TKc"/>
    <property type="match status" value="1"/>
</dbReference>
<dbReference type="GO" id="GO:0004692">
    <property type="term" value="F:cGMP-dependent protein kinase activity"/>
    <property type="evidence" value="ECO:0007669"/>
    <property type="project" value="UniProtKB-EC"/>
</dbReference>
<keyword evidence="8" id="KW-0808">Transferase</keyword>
<evidence type="ECO:0000313" key="23">
    <source>
        <dbReference type="EMBL" id="CAD8568382.1"/>
    </source>
</evidence>
<dbReference type="CDD" id="cd00038">
    <property type="entry name" value="CAP_ED"/>
    <property type="match status" value="3"/>
</dbReference>
<dbReference type="SUPFAM" id="SSF51206">
    <property type="entry name" value="cAMP-binding domain-like"/>
    <property type="match status" value="3"/>
</dbReference>
<dbReference type="InterPro" id="IPR018490">
    <property type="entry name" value="cNMP-bd_dom_sf"/>
</dbReference>
<dbReference type="InterPro" id="IPR000595">
    <property type="entry name" value="cNMP-bd_dom"/>
</dbReference>
<dbReference type="InterPro" id="IPR008271">
    <property type="entry name" value="Ser/Thr_kinase_AS"/>
</dbReference>
<keyword evidence="5" id="KW-0723">Serine/threonine-protein kinase</keyword>
<dbReference type="InterPro" id="IPR018488">
    <property type="entry name" value="cNMP-bd_CS"/>
</dbReference>
<gene>
    <name evidence="23" type="ORF">CROE0942_LOCUS12762</name>
</gene>
<dbReference type="EMBL" id="HBET01018991">
    <property type="protein sequence ID" value="CAD8568382.1"/>
    <property type="molecule type" value="Transcribed_RNA"/>
</dbReference>
<dbReference type="InterPro" id="IPR000719">
    <property type="entry name" value="Prot_kinase_dom"/>
</dbReference>
<dbReference type="Pfam" id="PF00433">
    <property type="entry name" value="Pkinase_C"/>
    <property type="match status" value="1"/>
</dbReference>
<dbReference type="PROSITE" id="PS50011">
    <property type="entry name" value="PROTEIN_KINASE_DOM"/>
    <property type="match status" value="1"/>
</dbReference>
<dbReference type="InterPro" id="IPR017441">
    <property type="entry name" value="Protein_kinase_ATP_BS"/>
</dbReference>
<evidence type="ECO:0000256" key="6">
    <source>
        <dbReference type="ARBA" id="ARBA00022535"/>
    </source>
</evidence>
<keyword evidence="9" id="KW-0479">Metal-binding</keyword>
<evidence type="ECO:0000256" key="14">
    <source>
        <dbReference type="ARBA" id="ARBA00022992"/>
    </source>
</evidence>
<evidence type="ECO:0000259" key="21">
    <source>
        <dbReference type="PROSITE" id="PS50042"/>
    </source>
</evidence>
<evidence type="ECO:0000259" key="22">
    <source>
        <dbReference type="PROSITE" id="PS51285"/>
    </source>
</evidence>
<dbReference type="GO" id="GO:0005952">
    <property type="term" value="C:cAMP-dependent protein kinase complex"/>
    <property type="evidence" value="ECO:0007669"/>
    <property type="project" value="TreeGrafter"/>
</dbReference>
<evidence type="ECO:0000256" key="19">
    <source>
        <dbReference type="SAM" id="MobiDB-lite"/>
    </source>
</evidence>
<evidence type="ECO:0000259" key="20">
    <source>
        <dbReference type="PROSITE" id="PS50011"/>
    </source>
</evidence>
<dbReference type="Gene3D" id="2.60.120.10">
    <property type="entry name" value="Jelly Rolls"/>
    <property type="match status" value="3"/>
</dbReference>
<feature type="binding site" evidence="18">
    <location>
        <position position="681"/>
    </location>
    <ligand>
        <name>ATP</name>
        <dbReference type="ChEBI" id="CHEBI:30616"/>
    </ligand>
</feature>
<dbReference type="GO" id="GO:0046872">
    <property type="term" value="F:metal ion binding"/>
    <property type="evidence" value="ECO:0007669"/>
    <property type="project" value="UniProtKB-KW"/>
</dbReference>
<feature type="compositionally biased region" description="Polar residues" evidence="19">
    <location>
        <begin position="548"/>
        <end position="561"/>
    </location>
</feature>
<keyword evidence="11" id="KW-0418">Kinase</keyword>
<keyword evidence="10 18" id="KW-0547">Nucleotide-binding</keyword>
<evidence type="ECO:0000256" key="7">
    <source>
        <dbReference type="ARBA" id="ARBA00022553"/>
    </source>
</evidence>
<keyword evidence="6" id="KW-0140">cGMP</keyword>
<evidence type="ECO:0000256" key="8">
    <source>
        <dbReference type="ARBA" id="ARBA00022679"/>
    </source>
</evidence>
<dbReference type="PANTHER" id="PTHR24353">
    <property type="entry name" value="CYCLIC NUCLEOTIDE-DEPENDENT PROTEIN KINASE"/>
    <property type="match status" value="1"/>
</dbReference>
<dbReference type="Gene3D" id="1.10.510.10">
    <property type="entry name" value="Transferase(Phosphotransferase) domain 1"/>
    <property type="match status" value="1"/>
</dbReference>
<evidence type="ECO:0000256" key="4">
    <source>
        <dbReference type="ARBA" id="ARBA00022490"/>
    </source>
</evidence>
<feature type="domain" description="Cyclic nucleotide-binding" evidence="21">
    <location>
        <begin position="324"/>
        <end position="421"/>
    </location>
</feature>
<dbReference type="PROSITE" id="PS00107">
    <property type="entry name" value="PROTEIN_KINASE_ATP"/>
    <property type="match status" value="1"/>
</dbReference>
<keyword evidence="13" id="KW-0460">Magnesium</keyword>
<comment type="catalytic activity">
    <reaction evidence="16">
        <text>L-threonyl-[protein] + ATP = O-phospho-L-threonyl-[protein] + ADP + H(+)</text>
        <dbReference type="Rhea" id="RHEA:46608"/>
        <dbReference type="Rhea" id="RHEA-COMP:11060"/>
        <dbReference type="Rhea" id="RHEA-COMP:11605"/>
        <dbReference type="ChEBI" id="CHEBI:15378"/>
        <dbReference type="ChEBI" id="CHEBI:30013"/>
        <dbReference type="ChEBI" id="CHEBI:30616"/>
        <dbReference type="ChEBI" id="CHEBI:61977"/>
        <dbReference type="ChEBI" id="CHEBI:456216"/>
        <dbReference type="EC" id="2.7.11.12"/>
    </reaction>
</comment>
<evidence type="ECO:0000256" key="13">
    <source>
        <dbReference type="ARBA" id="ARBA00022842"/>
    </source>
</evidence>
<evidence type="ECO:0000256" key="12">
    <source>
        <dbReference type="ARBA" id="ARBA00022840"/>
    </source>
</evidence>
<keyword evidence="7" id="KW-0597">Phosphoprotein</keyword>
<feature type="region of interest" description="Disordered" evidence="19">
    <location>
        <begin position="592"/>
        <end position="614"/>
    </location>
</feature>
<dbReference type="Pfam" id="PF00027">
    <property type="entry name" value="cNMP_binding"/>
    <property type="match status" value="2"/>
</dbReference>
<reference evidence="23" key="1">
    <citation type="submission" date="2021-01" db="EMBL/GenBank/DDBJ databases">
        <authorList>
            <person name="Corre E."/>
            <person name="Pelletier E."/>
            <person name="Niang G."/>
            <person name="Scheremetjew M."/>
            <person name="Finn R."/>
            <person name="Kale V."/>
            <person name="Holt S."/>
            <person name="Cochrane G."/>
            <person name="Meng A."/>
            <person name="Brown T."/>
            <person name="Cohen L."/>
        </authorList>
    </citation>
    <scope>NUCLEOTIDE SEQUENCE</scope>
    <source>
        <strain evidence="23">E4-10</strain>
    </source>
</reference>
<comment type="cofactor">
    <cofactor evidence="1">
        <name>Mg(2+)</name>
        <dbReference type="ChEBI" id="CHEBI:18420"/>
    </cofactor>
</comment>
<evidence type="ECO:0000256" key="3">
    <source>
        <dbReference type="ARBA" id="ARBA00012428"/>
    </source>
</evidence>
<evidence type="ECO:0000256" key="2">
    <source>
        <dbReference type="ARBA" id="ARBA00006352"/>
    </source>
</evidence>
<dbReference type="PROSITE" id="PS00889">
    <property type="entry name" value="CNMP_BINDING_2"/>
    <property type="match status" value="1"/>
</dbReference>
<proteinExistence type="inferred from homology"/>
<organism evidence="23">
    <name type="scientific">Cafeteria roenbergensis</name>
    <name type="common">Marine flagellate</name>
    <dbReference type="NCBI Taxonomy" id="33653"/>
    <lineage>
        <taxon>Eukaryota</taxon>
        <taxon>Sar</taxon>
        <taxon>Stramenopiles</taxon>
        <taxon>Bigyra</taxon>
        <taxon>Opalozoa</taxon>
        <taxon>Bicosoecida</taxon>
        <taxon>Cafeteriaceae</taxon>
        <taxon>Cafeteria</taxon>
    </lineage>
</organism>
<dbReference type="SMART" id="SM00100">
    <property type="entry name" value="cNMP"/>
    <property type="match status" value="3"/>
</dbReference>
<dbReference type="PROSITE" id="PS00108">
    <property type="entry name" value="PROTEIN_KINASE_ST"/>
    <property type="match status" value="1"/>
</dbReference>
<accession>A0A7S0PGD9</accession>
<dbReference type="Gene3D" id="3.30.200.20">
    <property type="entry name" value="Phosphorylase Kinase, domain 1"/>
    <property type="match status" value="1"/>
</dbReference>
<evidence type="ECO:0000256" key="17">
    <source>
        <dbReference type="ARBA" id="ARBA00047462"/>
    </source>
</evidence>
<name>A0A7S0PGD9_CAFRO</name>
<evidence type="ECO:0000256" key="10">
    <source>
        <dbReference type="ARBA" id="ARBA00022741"/>
    </source>
</evidence>
<dbReference type="SUPFAM" id="SSF56112">
    <property type="entry name" value="Protein kinase-like (PK-like)"/>
    <property type="match status" value="1"/>
</dbReference>
<dbReference type="AlphaFoldDB" id="A0A7S0PGD9"/>
<dbReference type="SMART" id="SM00133">
    <property type="entry name" value="S_TK_X"/>
    <property type="match status" value="1"/>
</dbReference>
<evidence type="ECO:0000256" key="11">
    <source>
        <dbReference type="ARBA" id="ARBA00022777"/>
    </source>
</evidence>
<dbReference type="PANTHER" id="PTHR24353:SF37">
    <property type="entry name" value="CAMP-DEPENDENT PROTEIN KINASE CATALYTIC SUBUNIT PRKX"/>
    <property type="match status" value="1"/>
</dbReference>
<dbReference type="PROSITE" id="PS50042">
    <property type="entry name" value="CNMP_BINDING_3"/>
    <property type="match status" value="3"/>
</dbReference>
<sequence>MADGSARSIATGASHGSGASSPGAAIAGSRSAHRRQAGEARGAGHHREFVIYGDGADEPVALRVVPKSDADRKAIREALCSHFIFSSIGQQQLEGVVDVMTRANVAKDEVIIKQGDDGDRYYIVAEGEFAIDVGGTRVATRGPGTSFGELALMYNTPRAATVRALVPSVVWVLDRQTFRRSVMAATEARRDAVRRDLLASPLFSALPLAVVELLADAASELSLHKGDVVYPKGSACDSVYLVRSGTVELRNLGPHKAAVQVTQGEVFGERSLFGAKHRWGEVGVVSDSAVVLRIEAAALKPHAAAIAPALGARVAALALRSVPLLRGLTVAEINAVVAVAQPEVLPRGSVVVRAGQPAEETPLRILVTGQAACRVRGRTTGFARPGDAVGDRAVVSGQPCQHTVMVTSESCQFLKILPSDFAIAVGGSIPAYAARIPAELFLPEEAPALPAGTAPSGPVLASATAPPNWSRAGEGAHSGLPAALGSATAAAAVAVAAEGTPAAPAAAARISAHAAAPASSAAAAASAGAHGSRAPFGGQQPRRAPADTVSSASTTPSQSPVSAAAATSIEPPAHALTPGFSSSSFSSSSSSSAAAAAGATGPSPRNLSRRASRRTMGGIAAQEVDLKAVGASLEALSRLARGLDQTLRISDLEVMTTLGIGTFGRVKMVRDRRSGRFYALKTLHKGTVIRLNQQKNVIYEKAVLAAIRHPFLIRLIAAFQDDDCLFMVLELVQGGELFGLLDQMETLTPSHSAFYGACVLSGLRHLHDRRILYRDLKPENLLIDSTGFIRICDFGFAKHCPRGTRTSTLCGTPEYLAPEIIEKRGHGTAVDWWSLGMLVFEMLTGLPPWYTKSRPKLYRDLCSAELEFPADVAVSPAARDLISGFLCRDPKRRLGTSGLREIVHHPFFGDPEYFRALLRKEVPPPITPNLPGGDTDTSYFEKEFTAMPVASPPTQPEGLCVAAATASDEALHFEGFTYHGASQGLCMPSSGSSAMGGPADGPVAGSATQAHAQAHAQAALRAMSPDFGAADSPCPAGMMSLALQGGAADPPLEGIRPPPTLASLVRSAHVRSPSPAMVPAGIRL</sequence>
<dbReference type="PROSITE" id="PS00888">
    <property type="entry name" value="CNMP_BINDING_1"/>
    <property type="match status" value="1"/>
</dbReference>
<dbReference type="InterPro" id="IPR000961">
    <property type="entry name" value="AGC-kinase_C"/>
</dbReference>
<dbReference type="GO" id="GO:0030553">
    <property type="term" value="F:cGMP binding"/>
    <property type="evidence" value="ECO:0007669"/>
    <property type="project" value="UniProtKB-KW"/>
</dbReference>
<dbReference type="Pfam" id="PF00069">
    <property type="entry name" value="Pkinase"/>
    <property type="match status" value="1"/>
</dbReference>
<dbReference type="InterPro" id="IPR017892">
    <property type="entry name" value="Pkinase_C"/>
</dbReference>
<evidence type="ECO:0000256" key="5">
    <source>
        <dbReference type="ARBA" id="ARBA00022527"/>
    </source>
</evidence>
<evidence type="ECO:0000256" key="16">
    <source>
        <dbReference type="ARBA" id="ARBA00047298"/>
    </source>
</evidence>
<comment type="similarity">
    <text evidence="2">Belongs to the protein kinase superfamily. AGC Ser/Thr protein kinase family. cGMP subfamily.</text>
</comment>
<evidence type="ECO:0000256" key="9">
    <source>
        <dbReference type="ARBA" id="ARBA00022723"/>
    </source>
</evidence>
<comment type="catalytic activity">
    <reaction evidence="17">
        <text>L-seryl-[protein] + ATP = O-phospho-L-seryl-[protein] + ADP + H(+)</text>
        <dbReference type="Rhea" id="RHEA:17989"/>
        <dbReference type="Rhea" id="RHEA-COMP:9863"/>
        <dbReference type="Rhea" id="RHEA-COMP:11604"/>
        <dbReference type="ChEBI" id="CHEBI:15378"/>
        <dbReference type="ChEBI" id="CHEBI:29999"/>
        <dbReference type="ChEBI" id="CHEBI:30616"/>
        <dbReference type="ChEBI" id="CHEBI:83421"/>
        <dbReference type="ChEBI" id="CHEBI:456216"/>
        <dbReference type="EC" id="2.7.11.12"/>
    </reaction>
</comment>
<evidence type="ECO:0000256" key="15">
    <source>
        <dbReference type="ARBA" id="ARBA00024113"/>
    </source>
</evidence>
<dbReference type="InterPro" id="IPR011009">
    <property type="entry name" value="Kinase-like_dom_sf"/>
</dbReference>
<dbReference type="InterPro" id="IPR014710">
    <property type="entry name" value="RmlC-like_jellyroll"/>
</dbReference>
<feature type="region of interest" description="Disordered" evidence="19">
    <location>
        <begin position="529"/>
        <end position="566"/>
    </location>
</feature>
<dbReference type="PRINTS" id="PR00103">
    <property type="entry name" value="CAMPKINASE"/>
</dbReference>
<dbReference type="GO" id="GO:0005524">
    <property type="term" value="F:ATP binding"/>
    <property type="evidence" value="ECO:0007669"/>
    <property type="project" value="UniProtKB-UniRule"/>
</dbReference>
<feature type="region of interest" description="Disordered" evidence="19">
    <location>
        <begin position="453"/>
        <end position="475"/>
    </location>
</feature>
<protein>
    <recommendedName>
        <fullName evidence="15">cGMP-dependent protein kinase</fullName>
        <ecNumber evidence="3">2.7.11.12</ecNumber>
    </recommendedName>
</protein>
<feature type="domain" description="Cyclic nucleotide-binding" evidence="21">
    <location>
        <begin position="84"/>
        <end position="190"/>
    </location>
</feature>
<feature type="domain" description="AGC-kinase C-terminal" evidence="22">
    <location>
        <begin position="910"/>
        <end position="988"/>
    </location>
</feature>
<feature type="domain" description="Protein kinase" evidence="20">
    <location>
        <begin position="652"/>
        <end position="908"/>
    </location>
</feature>
<evidence type="ECO:0000256" key="18">
    <source>
        <dbReference type="PROSITE-ProRule" id="PRU10141"/>
    </source>
</evidence>
<keyword evidence="4" id="KW-0963">Cytoplasm</keyword>
<dbReference type="GO" id="GO:0004691">
    <property type="term" value="F:cAMP-dependent protein kinase activity"/>
    <property type="evidence" value="ECO:0007669"/>
    <property type="project" value="TreeGrafter"/>
</dbReference>
<feature type="region of interest" description="Disordered" evidence="19">
    <location>
        <begin position="1"/>
        <end position="44"/>
    </location>
</feature>
<dbReference type="FunFam" id="1.10.510.10:FF:000048">
    <property type="entry name" value="Protein kinase C"/>
    <property type="match status" value="1"/>
</dbReference>